<dbReference type="Proteomes" id="UP000039324">
    <property type="component" value="Unassembled WGS sequence"/>
</dbReference>
<dbReference type="AlphaFoldDB" id="A0A0G4IRD4"/>
<dbReference type="PANTHER" id="PTHR13061">
    <property type="entry name" value="DYNACTIN SUBUNIT P25"/>
    <property type="match status" value="1"/>
</dbReference>
<reference evidence="1 3" key="1">
    <citation type="submission" date="2015-02" db="EMBL/GenBank/DDBJ databases">
        <authorList>
            <person name="Chooi Y.-H."/>
        </authorList>
    </citation>
    <scope>NUCLEOTIDE SEQUENCE [LARGE SCALE GENOMIC DNA]</scope>
    <source>
        <strain evidence="1">E3</strain>
    </source>
</reference>
<dbReference type="Proteomes" id="UP000290189">
    <property type="component" value="Unassembled WGS sequence"/>
</dbReference>
<accession>A0A0G4IRD4</accession>
<keyword evidence="3" id="KW-1185">Reference proteome</keyword>
<evidence type="ECO:0000313" key="2">
    <source>
        <dbReference type="EMBL" id="SPQ97947.1"/>
    </source>
</evidence>
<evidence type="ECO:0008006" key="5">
    <source>
        <dbReference type="Google" id="ProtNLM"/>
    </source>
</evidence>
<dbReference type="PANTHER" id="PTHR13061:SF29">
    <property type="entry name" value="GAMMA CARBONIC ANHYDRASE-LIKE 1, MITOCHONDRIAL-RELATED"/>
    <property type="match status" value="1"/>
</dbReference>
<dbReference type="STRING" id="37360.A0A0G4IRD4"/>
<organism evidence="1 3">
    <name type="scientific">Plasmodiophora brassicae</name>
    <name type="common">Clubroot disease agent</name>
    <dbReference type="NCBI Taxonomy" id="37360"/>
    <lineage>
        <taxon>Eukaryota</taxon>
        <taxon>Sar</taxon>
        <taxon>Rhizaria</taxon>
        <taxon>Endomyxa</taxon>
        <taxon>Phytomyxea</taxon>
        <taxon>Plasmodiophorida</taxon>
        <taxon>Plasmodiophoridae</taxon>
        <taxon>Plasmodiophora</taxon>
    </lineage>
</organism>
<dbReference type="OrthoDB" id="25818at2759"/>
<dbReference type="InterPro" id="IPR050484">
    <property type="entry name" value="Transf_Hexapept/Carb_Anhydrase"/>
</dbReference>
<keyword evidence="2" id="KW-0496">Mitochondrion</keyword>
<dbReference type="SUPFAM" id="SSF51161">
    <property type="entry name" value="Trimeric LpxA-like enzymes"/>
    <property type="match status" value="1"/>
</dbReference>
<dbReference type="EMBL" id="CDSF01000079">
    <property type="protein sequence ID" value="CEO97651.1"/>
    <property type="molecule type" value="Genomic_DNA"/>
</dbReference>
<evidence type="ECO:0000313" key="3">
    <source>
        <dbReference type="Proteomes" id="UP000039324"/>
    </source>
</evidence>
<dbReference type="EMBL" id="OVEO01000008">
    <property type="protein sequence ID" value="SPQ97947.1"/>
    <property type="molecule type" value="Genomic_DNA"/>
</dbReference>
<name>A0A0G4IRD4_PLABS</name>
<protein>
    <recommendedName>
        <fullName evidence="5">Gamma carbonic anhydrase family protein</fullName>
    </recommendedName>
</protein>
<gene>
    <name evidence="1" type="ORF">PBRA_000996</name>
    <name evidence="2" type="ORF">PLBR_LOCUS5162</name>
</gene>
<dbReference type="CDD" id="cd04645">
    <property type="entry name" value="LbH_gamma_CA_like"/>
    <property type="match status" value="1"/>
</dbReference>
<dbReference type="Gene3D" id="2.160.10.10">
    <property type="entry name" value="Hexapeptide repeat proteins"/>
    <property type="match status" value="1"/>
</dbReference>
<evidence type="ECO:0000313" key="1">
    <source>
        <dbReference type="EMBL" id="CEO97651.1"/>
    </source>
</evidence>
<dbReference type="InterPro" id="IPR047324">
    <property type="entry name" value="LbH_gamma_CA-like"/>
</dbReference>
<evidence type="ECO:0000313" key="4">
    <source>
        <dbReference type="Proteomes" id="UP000290189"/>
    </source>
</evidence>
<dbReference type="InterPro" id="IPR011004">
    <property type="entry name" value="Trimer_LpxA-like_sf"/>
</dbReference>
<sequence>MYLPTKTCAPVRSTQEAAHGAIVEYRATVDRTAMPPSGGTVLKFAGVAPRVASSAALSGTVIGRTVVGDRTTIGHGAVLRGDVNDISIGDGVHIEPGVVVHVAKHNPAGNSLATTVGSGSRIGCGAVLHACTVQENACVGPGAIVLDGVVVGTGSIVMPGSLVPPFKQIPPGQVWGGLPARFLGSADPQSLASLLASCEDGSCPAWTRVQLVRQ</sequence>
<geneLocation type="mitochondrion" evidence="2"/>
<proteinExistence type="predicted"/>
<reference evidence="2 4" key="2">
    <citation type="submission" date="2018-03" db="EMBL/GenBank/DDBJ databases">
        <authorList>
            <person name="Fogelqvist J."/>
        </authorList>
    </citation>
    <scope>NUCLEOTIDE SEQUENCE [LARGE SCALE GENOMIC DNA]</scope>
</reference>